<evidence type="ECO:0000313" key="1">
    <source>
        <dbReference type="EMBL" id="BAI98994.1"/>
    </source>
</evidence>
<dbReference type="GeneID" id="29275618"/>
<accession>D4Z8R2</accession>
<organism evidence="1 2">
    <name type="scientific">Sphingobium indicum (strain DSM 16413 / CCM 7287 / MTCC 6362 / UT26 / NBRC 101211 / UT26S)</name>
    <name type="common">Sphingobium japonicum</name>
    <dbReference type="NCBI Taxonomy" id="452662"/>
    <lineage>
        <taxon>Bacteria</taxon>
        <taxon>Pseudomonadati</taxon>
        <taxon>Pseudomonadota</taxon>
        <taxon>Alphaproteobacteria</taxon>
        <taxon>Sphingomonadales</taxon>
        <taxon>Sphingomonadaceae</taxon>
        <taxon>Sphingobium</taxon>
    </lineage>
</organism>
<sequence length="215" mass="23761">MSYDVAFRHRQALDPAALITTTGALHALCAAITDCRNAGKDIETDPAVLLLARHLGSVATDGKPAASDLRRACITEIGEIERNPLLLLLARRFVSYDEAAKRCYHAEGRRVLKRLADALRLERGEYDIHSCVGGPAVAGEISLHSSNLYVMIGIDWPDERRHVLFRRVSSRQDYTGGPNHWASIKEVLSPDIFVERLTRELQLTPPAAAPARLFA</sequence>
<dbReference type="Proteomes" id="UP000007753">
    <property type="component" value="Plasmid pCHQ1"/>
</dbReference>
<keyword evidence="1" id="KW-0614">Plasmid</keyword>
<dbReference type="AlphaFoldDB" id="D4Z8R2"/>
<dbReference type="EMBL" id="AP010805">
    <property type="protein sequence ID" value="BAI98994.1"/>
    <property type="molecule type" value="Genomic_DNA"/>
</dbReference>
<reference evidence="1 2" key="1">
    <citation type="journal article" date="2010" name="J. Bacteriol.">
        <title>Complete genome sequence of the representative gamma-hexachlorocyclohexane-degrading bacterium Sphingobium japonicum UT26.</title>
        <authorList>
            <person name="Nagata Y."/>
            <person name="Ohtsubo Y."/>
            <person name="Endo R."/>
            <person name="Ichikawa N."/>
            <person name="Ankai A."/>
            <person name="Oguchi A."/>
            <person name="Fukui S."/>
            <person name="Fujita N."/>
            <person name="Tsuda M."/>
        </authorList>
    </citation>
    <scope>NUCLEOTIDE SEQUENCE [LARGE SCALE GENOMIC DNA]</scope>
    <source>
        <strain evidence="2">DSM 16413 / CCM 7287 / MTCC 6362 / UT26 / NBRC 101211 / UT26S</strain>
        <plasmid evidence="1 2">pCHQ1</plasmid>
    </source>
</reference>
<keyword evidence="2" id="KW-1185">Reference proteome</keyword>
<evidence type="ECO:0000313" key="2">
    <source>
        <dbReference type="Proteomes" id="UP000007753"/>
    </source>
</evidence>
<proteinExistence type="predicted"/>
<gene>
    <name evidence="1" type="ordered locus">SJA_P1-00420</name>
</gene>
<name>D4Z8R2_SPHIU</name>
<dbReference type="KEGG" id="sjp:SJA_P1-00420"/>
<geneLocation type="plasmid" evidence="1 2">
    <name>pCHQ1</name>
</geneLocation>
<protein>
    <submittedName>
        <fullName evidence="1">Uncharacterized protein</fullName>
    </submittedName>
</protein>
<dbReference type="HOGENOM" id="CLU_1288223_0_0_5"/>
<dbReference type="RefSeq" id="WP_013041585.1">
    <property type="nucleotide sequence ID" value="NC_014007.1"/>
</dbReference>